<dbReference type="PANTHER" id="PTHR42933">
    <property type="entry name" value="SLR6095 PROTEIN"/>
    <property type="match status" value="1"/>
</dbReference>
<reference evidence="10" key="1">
    <citation type="submission" date="2015-02" db="EMBL/GenBank/DDBJ databases">
        <title>Description and complete genome sequence of the first cultured representative of the subdivision 5 of the Verrucomicrobia phylum.</title>
        <authorList>
            <person name="Spring S."/>
            <person name="Bunk B."/>
            <person name="Sproer C."/>
            <person name="Klenk H.-P."/>
        </authorList>
    </citation>
    <scope>NUCLEOTIDE SEQUENCE [LARGE SCALE GENOMIC DNA]</scope>
    <source>
        <strain evidence="10">L21-Fru-AB</strain>
    </source>
</reference>
<evidence type="ECO:0000256" key="5">
    <source>
        <dbReference type="ARBA" id="ARBA00022691"/>
    </source>
</evidence>
<comment type="catalytic activity">
    <reaction evidence="7">
        <text>a 2'-deoxyadenosine in DNA + S-adenosyl-L-methionine = an N(6)-methyl-2'-deoxyadenosine in DNA + S-adenosyl-L-homocysteine + H(+)</text>
        <dbReference type="Rhea" id="RHEA:15197"/>
        <dbReference type="Rhea" id="RHEA-COMP:12418"/>
        <dbReference type="Rhea" id="RHEA-COMP:12419"/>
        <dbReference type="ChEBI" id="CHEBI:15378"/>
        <dbReference type="ChEBI" id="CHEBI:57856"/>
        <dbReference type="ChEBI" id="CHEBI:59789"/>
        <dbReference type="ChEBI" id="CHEBI:90615"/>
        <dbReference type="ChEBI" id="CHEBI:90616"/>
        <dbReference type="EC" id="2.1.1.72"/>
    </reaction>
</comment>
<dbReference type="PATRIC" id="fig|1609981.3.peg.2050"/>
<dbReference type="Proteomes" id="UP000035268">
    <property type="component" value="Chromosome"/>
</dbReference>
<sequence>MFQVYDVAGPIKNDRTGIFYAQGVKANVLFFDRKPAQEKPWTEKLWIYDLRTNMHFTLKTNPLKRADLDDFVNCFNSDNRHDRKESERFKCFSYDELVKRDKANLDIFWLKDESLEDSANLPDPDVIALEITEDLEAALEQFATIAEDLNKSD</sequence>
<keyword evidence="6" id="KW-0680">Restriction system</keyword>
<reference evidence="9 10" key="2">
    <citation type="journal article" date="2016" name="ISME J.">
        <title>Characterization of the first cultured representative of Verrucomicrobia subdivision 5 indicates the proposal of a novel phylum.</title>
        <authorList>
            <person name="Spring S."/>
            <person name="Bunk B."/>
            <person name="Sproer C."/>
            <person name="Schumann P."/>
            <person name="Rohde M."/>
            <person name="Tindall B.J."/>
            <person name="Klenk H.P."/>
        </authorList>
    </citation>
    <scope>NUCLEOTIDE SEQUENCE [LARGE SCALE GENOMIC DNA]</scope>
    <source>
        <strain evidence="9 10">L21-Fru-AB</strain>
    </source>
</reference>
<dbReference type="PANTHER" id="PTHR42933:SF4">
    <property type="entry name" value="TYPE I RESTRICTION ENZYME ECOKI METHYLASE SUBUNIT"/>
    <property type="match status" value="1"/>
</dbReference>
<dbReference type="InterPro" id="IPR029063">
    <property type="entry name" value="SAM-dependent_MTases_sf"/>
</dbReference>
<dbReference type="EMBL" id="CP010904">
    <property type="protein sequence ID" value="AKJ65207.1"/>
    <property type="molecule type" value="Genomic_DNA"/>
</dbReference>
<gene>
    <name evidence="9" type="ORF">L21SP4_01972</name>
</gene>
<protein>
    <recommendedName>
        <fullName evidence="2">site-specific DNA-methyltransferase (adenine-specific)</fullName>
        <ecNumber evidence="2">2.1.1.72</ecNumber>
    </recommendedName>
</protein>
<proteinExistence type="inferred from homology"/>
<organism evidence="9 10">
    <name type="scientific">Kiritimatiella glycovorans</name>
    <dbReference type="NCBI Taxonomy" id="1307763"/>
    <lineage>
        <taxon>Bacteria</taxon>
        <taxon>Pseudomonadati</taxon>
        <taxon>Kiritimatiellota</taxon>
        <taxon>Kiritimatiellia</taxon>
        <taxon>Kiritimatiellales</taxon>
        <taxon>Kiritimatiellaceae</taxon>
        <taxon>Kiritimatiella</taxon>
    </lineage>
</organism>
<comment type="similarity">
    <text evidence="1">Belongs to the N(4)/N(6)-methyltransferase family.</text>
</comment>
<keyword evidence="3 9" id="KW-0489">Methyltransferase</keyword>
<dbReference type="AlphaFoldDB" id="A0A0G3EID9"/>
<dbReference type="KEGG" id="vbl:L21SP4_01972"/>
<dbReference type="GO" id="GO:0009307">
    <property type="term" value="P:DNA restriction-modification system"/>
    <property type="evidence" value="ECO:0007669"/>
    <property type="project" value="UniProtKB-KW"/>
</dbReference>
<keyword evidence="5" id="KW-0949">S-adenosyl-L-methionine</keyword>
<evidence type="ECO:0000256" key="6">
    <source>
        <dbReference type="ARBA" id="ARBA00022747"/>
    </source>
</evidence>
<dbReference type="Gene3D" id="3.40.50.150">
    <property type="entry name" value="Vaccinia Virus protein VP39"/>
    <property type="match status" value="1"/>
</dbReference>
<evidence type="ECO:0000256" key="1">
    <source>
        <dbReference type="ARBA" id="ARBA00006594"/>
    </source>
</evidence>
<evidence type="ECO:0000313" key="9">
    <source>
        <dbReference type="EMBL" id="AKJ65207.1"/>
    </source>
</evidence>
<evidence type="ECO:0000256" key="7">
    <source>
        <dbReference type="ARBA" id="ARBA00047942"/>
    </source>
</evidence>
<name>A0A0G3EID9_9BACT</name>
<evidence type="ECO:0000256" key="2">
    <source>
        <dbReference type="ARBA" id="ARBA00011900"/>
    </source>
</evidence>
<dbReference type="EC" id="2.1.1.72" evidence="2"/>
<accession>A0A0G3EID9</accession>
<dbReference type="GO" id="GO:0008170">
    <property type="term" value="F:N-methyltransferase activity"/>
    <property type="evidence" value="ECO:0007669"/>
    <property type="project" value="InterPro"/>
</dbReference>
<keyword evidence="10" id="KW-1185">Reference proteome</keyword>
<evidence type="ECO:0000259" key="8">
    <source>
        <dbReference type="Pfam" id="PF02384"/>
    </source>
</evidence>
<dbReference type="STRING" id="1307763.L21SP4_01972"/>
<dbReference type="Pfam" id="PF02384">
    <property type="entry name" value="N6_Mtase"/>
    <property type="match status" value="1"/>
</dbReference>
<dbReference type="SUPFAM" id="SSF53335">
    <property type="entry name" value="S-adenosyl-L-methionine-dependent methyltransferases"/>
    <property type="match status" value="1"/>
</dbReference>
<dbReference type="InterPro" id="IPR003356">
    <property type="entry name" value="DNA_methylase_A-5"/>
</dbReference>
<dbReference type="InterPro" id="IPR051537">
    <property type="entry name" value="DNA_Adenine_Mtase"/>
</dbReference>
<dbReference type="GO" id="GO:0003677">
    <property type="term" value="F:DNA binding"/>
    <property type="evidence" value="ECO:0007669"/>
    <property type="project" value="InterPro"/>
</dbReference>
<evidence type="ECO:0000256" key="3">
    <source>
        <dbReference type="ARBA" id="ARBA00022603"/>
    </source>
</evidence>
<dbReference type="GO" id="GO:0009007">
    <property type="term" value="F:site-specific DNA-methyltransferase (adenine-specific) activity"/>
    <property type="evidence" value="ECO:0007669"/>
    <property type="project" value="UniProtKB-EC"/>
</dbReference>
<feature type="domain" description="DNA methylase adenine-specific" evidence="8">
    <location>
        <begin position="16"/>
        <end position="101"/>
    </location>
</feature>
<evidence type="ECO:0000256" key="4">
    <source>
        <dbReference type="ARBA" id="ARBA00022679"/>
    </source>
</evidence>
<evidence type="ECO:0000313" key="10">
    <source>
        <dbReference type="Proteomes" id="UP000035268"/>
    </source>
</evidence>
<keyword evidence="4 9" id="KW-0808">Transferase</keyword>
<dbReference type="GO" id="GO:0032259">
    <property type="term" value="P:methylation"/>
    <property type="evidence" value="ECO:0007669"/>
    <property type="project" value="UniProtKB-KW"/>
</dbReference>